<gene>
    <name evidence="6" type="primary">dapA_3</name>
    <name evidence="6" type="ORF">XINFAN_02234</name>
</gene>
<feature type="active site" description="Schiff-base intermediate with substrate" evidence="4">
    <location>
        <position position="163"/>
    </location>
</feature>
<sequence>MTSSPWPIGVITAIVTPLRDDRLDKAALAALIDFQIGGGAVGLVVGGGTGEYAAMNIDERMELVREAVSAARGRIPIIAQTGAIATRDAVRLSRDAEEAGASGLLIASPYAEPISWRERLAFYREVTAAVSIPVMIYNTPPSGILTMAQVRELAELPNVSAIKDSSGDPELLGDLIAFAAERDFGVYLGKDSLLYEAIVTGARGVVFGVPNFIPEVIAKTIADIRAKGSTPGTLADWAKLRPFLRFIETSSNYISLCKLGCKVRGVDVGEARAPYLMPEAGEAAIFTEWVETLTAPKR</sequence>
<dbReference type="PANTHER" id="PTHR12128">
    <property type="entry name" value="DIHYDRODIPICOLINATE SYNTHASE"/>
    <property type="match status" value="1"/>
</dbReference>
<dbReference type="Pfam" id="PF00701">
    <property type="entry name" value="DHDPS"/>
    <property type="match status" value="1"/>
</dbReference>
<evidence type="ECO:0000313" key="7">
    <source>
        <dbReference type="Proteomes" id="UP000277498"/>
    </source>
</evidence>
<protein>
    <submittedName>
        <fullName evidence="6">4-hydroxy-tetrahydrodipicolinate synthase</fullName>
        <ecNumber evidence="6">4.3.3.7</ecNumber>
    </submittedName>
</protein>
<evidence type="ECO:0000256" key="4">
    <source>
        <dbReference type="PIRSR" id="PIRSR001365-1"/>
    </source>
</evidence>
<reference evidence="6 7" key="1">
    <citation type="submission" date="2018-11" db="EMBL/GenBank/DDBJ databases">
        <authorList>
            <person name="Criscuolo A."/>
        </authorList>
    </citation>
    <scope>NUCLEOTIDE SEQUENCE [LARGE SCALE GENOMIC DNA]</scope>
    <source>
        <strain evidence="6">ACIP111625</strain>
    </source>
</reference>
<accession>A0A3P5X2P4</accession>
<dbReference type="SUPFAM" id="SSF51569">
    <property type="entry name" value="Aldolase"/>
    <property type="match status" value="1"/>
</dbReference>
<feature type="binding site" evidence="5">
    <location>
        <position position="49"/>
    </location>
    <ligand>
        <name>pyruvate</name>
        <dbReference type="ChEBI" id="CHEBI:15361"/>
    </ligand>
</feature>
<dbReference type="InterPro" id="IPR002220">
    <property type="entry name" value="DapA-like"/>
</dbReference>
<evidence type="ECO:0000256" key="3">
    <source>
        <dbReference type="PIRNR" id="PIRNR001365"/>
    </source>
</evidence>
<dbReference type="EC" id="4.3.3.7" evidence="6"/>
<proteinExistence type="inferred from homology"/>
<keyword evidence="7" id="KW-1185">Reference proteome</keyword>
<name>A0A3P5X2P4_9RHOB</name>
<dbReference type="CDD" id="cd00408">
    <property type="entry name" value="DHDPS-like"/>
    <property type="match status" value="1"/>
</dbReference>
<feature type="active site" description="Proton donor/acceptor" evidence="4">
    <location>
        <position position="137"/>
    </location>
</feature>
<dbReference type="SMART" id="SM01130">
    <property type="entry name" value="DHDPS"/>
    <property type="match status" value="1"/>
</dbReference>
<dbReference type="AlphaFoldDB" id="A0A3P5X2P4"/>
<evidence type="ECO:0000256" key="1">
    <source>
        <dbReference type="ARBA" id="ARBA00007592"/>
    </source>
</evidence>
<dbReference type="GO" id="GO:0008840">
    <property type="term" value="F:4-hydroxy-tetrahydrodipicolinate synthase activity"/>
    <property type="evidence" value="ECO:0007669"/>
    <property type="project" value="UniProtKB-EC"/>
</dbReference>
<comment type="similarity">
    <text evidence="1 3">Belongs to the DapA family.</text>
</comment>
<dbReference type="Proteomes" id="UP000277498">
    <property type="component" value="Unassembled WGS sequence"/>
</dbReference>
<dbReference type="OrthoDB" id="9782828at2"/>
<feature type="binding site" evidence="5">
    <location>
        <position position="206"/>
    </location>
    <ligand>
        <name>pyruvate</name>
        <dbReference type="ChEBI" id="CHEBI:15361"/>
    </ligand>
</feature>
<dbReference type="PIRSF" id="PIRSF001365">
    <property type="entry name" value="DHDPS"/>
    <property type="match status" value="1"/>
</dbReference>
<evidence type="ECO:0000256" key="2">
    <source>
        <dbReference type="ARBA" id="ARBA00023239"/>
    </source>
</evidence>
<dbReference type="EMBL" id="UXAW01000070">
    <property type="protein sequence ID" value="VDC28668.1"/>
    <property type="molecule type" value="Genomic_DNA"/>
</dbReference>
<dbReference type="Gene3D" id="3.20.20.70">
    <property type="entry name" value="Aldolase class I"/>
    <property type="match status" value="1"/>
</dbReference>
<dbReference type="PRINTS" id="PR00146">
    <property type="entry name" value="DHPICSNTHASE"/>
</dbReference>
<evidence type="ECO:0000256" key="5">
    <source>
        <dbReference type="PIRSR" id="PIRSR001365-2"/>
    </source>
</evidence>
<dbReference type="RefSeq" id="WP_160144602.1">
    <property type="nucleotide sequence ID" value="NZ_UXAW01000070.1"/>
</dbReference>
<dbReference type="PANTHER" id="PTHR12128:SF66">
    <property type="entry name" value="4-HYDROXY-2-OXOGLUTARATE ALDOLASE, MITOCHONDRIAL"/>
    <property type="match status" value="1"/>
</dbReference>
<keyword evidence="2 3" id="KW-0456">Lyase</keyword>
<dbReference type="InterPro" id="IPR013785">
    <property type="entry name" value="Aldolase_TIM"/>
</dbReference>
<organism evidence="6 7">
    <name type="scientific">Pseudogemmobacter humi</name>
    <dbReference type="NCBI Taxonomy" id="2483812"/>
    <lineage>
        <taxon>Bacteria</taxon>
        <taxon>Pseudomonadati</taxon>
        <taxon>Pseudomonadota</taxon>
        <taxon>Alphaproteobacteria</taxon>
        <taxon>Rhodobacterales</taxon>
        <taxon>Paracoccaceae</taxon>
        <taxon>Pseudogemmobacter</taxon>
    </lineage>
</organism>
<evidence type="ECO:0000313" key="6">
    <source>
        <dbReference type="EMBL" id="VDC28668.1"/>
    </source>
</evidence>